<comment type="caution">
    <text evidence="1">The sequence shown here is derived from an EMBL/GenBank/DDBJ whole genome shotgun (WGS) entry which is preliminary data.</text>
</comment>
<dbReference type="OrthoDB" id="5146005at2"/>
<dbReference type="Pfam" id="PF14137">
    <property type="entry name" value="DUF4304"/>
    <property type="match status" value="1"/>
</dbReference>
<organism evidence="1 2">
    <name type="scientific">Asanoa ferruginea</name>
    <dbReference type="NCBI Taxonomy" id="53367"/>
    <lineage>
        <taxon>Bacteria</taxon>
        <taxon>Bacillati</taxon>
        <taxon>Actinomycetota</taxon>
        <taxon>Actinomycetes</taxon>
        <taxon>Micromonosporales</taxon>
        <taxon>Micromonosporaceae</taxon>
        <taxon>Asanoa</taxon>
    </lineage>
</organism>
<accession>A0A3D9ZG09</accession>
<keyword evidence="2" id="KW-1185">Reference proteome</keyword>
<proteinExistence type="predicted"/>
<dbReference type="AlphaFoldDB" id="A0A3D9ZG09"/>
<dbReference type="InterPro" id="IPR025412">
    <property type="entry name" value="DUF4304"/>
</dbReference>
<protein>
    <submittedName>
        <fullName evidence="1">Uncharacterized protein DUF4304</fullName>
    </submittedName>
</protein>
<reference evidence="1 2" key="1">
    <citation type="submission" date="2018-08" db="EMBL/GenBank/DDBJ databases">
        <title>Sequencing the genomes of 1000 actinobacteria strains.</title>
        <authorList>
            <person name="Klenk H.-P."/>
        </authorList>
    </citation>
    <scope>NUCLEOTIDE SEQUENCE [LARGE SCALE GENOMIC DNA]</scope>
    <source>
        <strain evidence="1 2">DSM 44099</strain>
    </source>
</reference>
<sequence length="224" mass="25143">MTVQESLKWALRDVVGPVARTHGFKGSGPTWRKSNASGDWAIVNVQSSKWNTSQSLECVINLAVAPEPWLRWEREHLGKGMPKAVSESLGLYRQSLHPSGTPVGPEGWWKVTGPESAATAAQDMVVQLEAAGWPVLERMLTPGGMLDQVRRGDLGFMKRKYFDAFFARAEALLLIDRGHSDALENSLRYALDHCPDHSREHAERFDAWARQQRRAADQLHHRPT</sequence>
<dbReference type="RefSeq" id="WP_116067754.1">
    <property type="nucleotide sequence ID" value="NZ_BONB01000022.1"/>
</dbReference>
<name>A0A3D9ZG09_9ACTN</name>
<dbReference type="Proteomes" id="UP000256913">
    <property type="component" value="Unassembled WGS sequence"/>
</dbReference>
<gene>
    <name evidence="1" type="ORF">DFJ67_2159</name>
</gene>
<evidence type="ECO:0000313" key="1">
    <source>
        <dbReference type="EMBL" id="REF96187.1"/>
    </source>
</evidence>
<dbReference type="EMBL" id="QUMQ01000001">
    <property type="protein sequence ID" value="REF96187.1"/>
    <property type="molecule type" value="Genomic_DNA"/>
</dbReference>
<evidence type="ECO:0000313" key="2">
    <source>
        <dbReference type="Proteomes" id="UP000256913"/>
    </source>
</evidence>